<evidence type="ECO:0000313" key="3">
    <source>
        <dbReference type="Proteomes" id="UP000515907"/>
    </source>
</evidence>
<proteinExistence type="predicted"/>
<dbReference type="RefSeq" id="YP_010652571.1">
    <property type="nucleotide sequence ID" value="NC_070787.1"/>
</dbReference>
<keyword evidence="1" id="KW-0378">Hydrolase</keyword>
<protein>
    <submittedName>
        <fullName evidence="2">Lysin B</fullName>
    </submittedName>
</protein>
<dbReference type="Gene3D" id="3.40.50.1820">
    <property type="entry name" value="alpha/beta hydrolase"/>
    <property type="match status" value="1"/>
</dbReference>
<dbReference type="SMART" id="SM01110">
    <property type="entry name" value="Cutinase"/>
    <property type="match status" value="1"/>
</dbReference>
<evidence type="ECO:0000313" key="2">
    <source>
        <dbReference type="EMBL" id="QNJ58080.1"/>
    </source>
</evidence>
<dbReference type="EMBL" id="MT723938">
    <property type="protein sequence ID" value="QNJ58080.1"/>
    <property type="molecule type" value="Genomic_DNA"/>
</dbReference>
<dbReference type="GO" id="GO:0016787">
    <property type="term" value="F:hydrolase activity"/>
    <property type="evidence" value="ECO:0007669"/>
    <property type="project" value="UniProtKB-KW"/>
</dbReference>
<dbReference type="InterPro" id="IPR029058">
    <property type="entry name" value="AB_hydrolase_fold"/>
</dbReference>
<name>A0A7G8LLF8_9CAUD</name>
<evidence type="ECO:0000256" key="1">
    <source>
        <dbReference type="ARBA" id="ARBA00022801"/>
    </source>
</evidence>
<dbReference type="InterPro" id="IPR000675">
    <property type="entry name" value="Cutinase/axe"/>
</dbReference>
<reference evidence="2 3" key="1">
    <citation type="submission" date="2020-07" db="EMBL/GenBank/DDBJ databases">
        <authorList>
            <person name="Bortz R.L."/>
            <person name="Anton Mahfoud A."/>
            <person name="Chodavarapu S."/>
            <person name="Choudhry I."/>
            <person name="Gan A.J."/>
            <person name="Gay E.L."/>
            <person name="Gonzales G.R."/>
            <person name="Hicks J.N."/>
            <person name="Jones A."/>
            <person name="Kistler A."/>
            <person name="Lee G.D."/>
            <person name="Lynch M.R."/>
            <person name="Mandava A."/>
            <person name="Manivannan M."/>
            <person name="Paterson C.E."/>
            <person name="Pepsin N."/>
            <person name="Perry J.M."/>
            <person name="Reddy A."/>
            <person name="Riley H.L."/>
            <person name="Schmersal J.N."/>
            <person name="Sequeira A."/>
            <person name="Butela K.A."/>
            <person name="Garlena R.A."/>
            <person name="Russell D.A."/>
            <person name="Pope W.H."/>
            <person name="Jacobs-Sera D."/>
            <person name="Hatfull G.F."/>
        </authorList>
    </citation>
    <scope>NUCLEOTIDE SEQUENCE [LARGE SCALE GENOMIC DNA]</scope>
</reference>
<organism evidence="2 3">
    <name type="scientific">Gordonia phage Bunnybear</name>
    <dbReference type="NCBI Taxonomy" id="2762398"/>
    <lineage>
        <taxon>Viruses</taxon>
        <taxon>Duplodnaviria</taxon>
        <taxon>Heunggongvirae</taxon>
        <taxon>Uroviricota</taxon>
        <taxon>Caudoviricetes</taxon>
        <taxon>Nymbaxtervirinae</taxon>
        <taxon>Nymphadoravirus</taxon>
        <taxon>Nymphadoravirus bunnybear</taxon>
    </lineage>
</organism>
<dbReference type="Pfam" id="PF01083">
    <property type="entry name" value="Cutinase"/>
    <property type="match status" value="1"/>
</dbReference>
<sequence>MLTPRFVVTVRGIGEPMGRNMLTAFVERLGDGWTHVEVSYPAAYAFVNEQRNPHAPDYETTKRLGRAQVRIELAIIRAEHPGAIVVLVGYSAGGDIVDDVVVSGAMAEFPQLKCAVVVANPSNPGSNGQAHYGIAAPERGRQHVDSRVIQVNHPGDVICCCPPRSPLRVIAALTPRMQLADRTVWARDVLRKLGDPTVRGEIDEQLGAWWDPRNWGRYDRAAKDARGYLGLGVRSTHTIYNRRPIGGLSMLDHAADEVLRRVA</sequence>
<dbReference type="Proteomes" id="UP000515907">
    <property type="component" value="Segment"/>
</dbReference>
<keyword evidence="3" id="KW-1185">Reference proteome</keyword>
<accession>A0A7G8LLF8</accession>
<dbReference type="SUPFAM" id="SSF53474">
    <property type="entry name" value="alpha/beta-Hydrolases"/>
    <property type="match status" value="1"/>
</dbReference>
<dbReference type="KEGG" id="vg:77928394"/>
<dbReference type="GeneID" id="77928394"/>
<gene>
    <name evidence="2" type="primary">24</name>
    <name evidence="2" type="ORF">SEA_BUNNYBEAR_24</name>
</gene>